<dbReference type="PROSITE" id="PS51720">
    <property type="entry name" value="G_AIG1"/>
    <property type="match status" value="1"/>
</dbReference>
<dbReference type="Proteomes" id="UP001347796">
    <property type="component" value="Unassembled WGS sequence"/>
</dbReference>
<protein>
    <submittedName>
        <fullName evidence="8">Uncharacterized protein</fullName>
    </submittedName>
</protein>
<dbReference type="Gene3D" id="3.40.50.300">
    <property type="entry name" value="P-loop containing nucleotide triphosphate hydrolases"/>
    <property type="match status" value="1"/>
</dbReference>
<sequence length="1009" mass="115774">MPRKDLERIQRHYDYILDSVFNPDDLITTLFCKGVLDLDQKTHILNIETGKPRVIKLLDILMTECGDCYQMFLEALREKRFGPIADTLGEQTPSYIRVAIIGRTGVGKSHVGNLLLQSQHFKCSDSMHSCTSVCSNGQRALDEDTNLTIMDTPGLFDTRDDNTETVKKFLSIFKFTGIHIFLMVVRIDERFTEVDENTLRSLCDVFGEDINDHLIVILNNKGREIKSKEQLLPELPMSLKDILDCCKHRCLVVNYVSDVTIDDNPEVEAIINTIQTTVTENKGRSYTHQMFKEAEQAYTETLKQQTCDLERRIRQLQRENNQLKKSSGQNITLVQQNPQPKPERVKSKYETDAENLLGDSTSKQFVETRAFGEGKRILEEYFILGIIGAVGDGKTVLCRMIANSFLKAHKHFIPLEIGHPRDMDSITFTDEDSYLLIIDDMFGIWTRTIKQQMQEWPKHFELFFLEKQKRKSAIIYVMRNDVHQACRHLLGKYEIFSWSYQLQLHGRQFQLSKDEQEDILRYHFRNCSEKQLKKMLEHSSGCFGFPGIVSLCSKTATVNAPRILNGLFEFLRREYDIFWNEDRIKYISLLVIFSPQPISEDEIRQKTNHLIQTQIQREMGNTCGVEDILDSCKHLTGSYVICDEDKENCMYLPEKVVRCFLLHVSQRFMKLAIKYCPFDLLIDHVSTVPGDQKVFIQPHCYVDLYERFSRELQEGNEAVLFHQAFLDSNFLHKFLTLDNGKLLLNPKLIIQLGSGTIDEGHFLHYVCLFGYLKELQLFFPYFIKSFANLSEITTKLGFDLLSLAAKSKNDAKDKMNYLRDQKLVMERQSKADIQQLIRAAVQSNSLDTLKHVSSFTDFDISSVDVNQRTYLHYACDSDYDIPEIVKYIAEKGADIDAKDENGQTPLILAIQRGKALTIDCLIKLNSSVKVADKDEKLPIHVAANSNTGRLDIDSSAIMELLMDAGSPVNAKDAFGRTPLMEARAKCDEKMADMLLENGAGKTLCYTPTS</sequence>
<dbReference type="PANTHER" id="PTHR10903:SF184">
    <property type="entry name" value="GTP-BINDING PROTEIN A"/>
    <property type="match status" value="1"/>
</dbReference>
<name>A0AAN8J751_PATCE</name>
<dbReference type="EMBL" id="JAZGQO010000015">
    <property type="protein sequence ID" value="KAK6169834.1"/>
    <property type="molecule type" value="Genomic_DNA"/>
</dbReference>
<evidence type="ECO:0000313" key="9">
    <source>
        <dbReference type="Proteomes" id="UP001347796"/>
    </source>
</evidence>
<dbReference type="SUPFAM" id="SSF47986">
    <property type="entry name" value="DEATH domain"/>
    <property type="match status" value="1"/>
</dbReference>
<proteinExistence type="inferred from homology"/>
<dbReference type="InterPro" id="IPR002110">
    <property type="entry name" value="Ankyrin_rpt"/>
</dbReference>
<dbReference type="Pfam" id="PF12796">
    <property type="entry name" value="Ank_2"/>
    <property type="match status" value="1"/>
</dbReference>
<organism evidence="8 9">
    <name type="scientific">Patella caerulea</name>
    <name type="common">Rayed Mediterranean limpet</name>
    <dbReference type="NCBI Taxonomy" id="87958"/>
    <lineage>
        <taxon>Eukaryota</taxon>
        <taxon>Metazoa</taxon>
        <taxon>Spiralia</taxon>
        <taxon>Lophotrochozoa</taxon>
        <taxon>Mollusca</taxon>
        <taxon>Gastropoda</taxon>
        <taxon>Patellogastropoda</taxon>
        <taxon>Patelloidea</taxon>
        <taxon>Patellidae</taxon>
        <taxon>Patella</taxon>
    </lineage>
</organism>
<dbReference type="PROSITE" id="PS50297">
    <property type="entry name" value="ANK_REP_REGION"/>
    <property type="match status" value="1"/>
</dbReference>
<feature type="region of interest" description="Disordered" evidence="5">
    <location>
        <begin position="320"/>
        <end position="344"/>
    </location>
</feature>
<dbReference type="InterPro" id="IPR011029">
    <property type="entry name" value="DEATH-like_dom_sf"/>
</dbReference>
<dbReference type="InterPro" id="IPR036770">
    <property type="entry name" value="Ankyrin_rpt-contain_sf"/>
</dbReference>
<dbReference type="AlphaFoldDB" id="A0AAN8J751"/>
<keyword evidence="3" id="KW-0342">GTP-binding</keyword>
<dbReference type="CDD" id="cd01671">
    <property type="entry name" value="CARD"/>
    <property type="match status" value="1"/>
</dbReference>
<keyword evidence="4" id="KW-0040">ANK repeat</keyword>
<dbReference type="Pfam" id="PF20720">
    <property type="entry name" value="nSTAND3"/>
    <property type="match status" value="1"/>
</dbReference>
<evidence type="ECO:0000313" key="8">
    <source>
        <dbReference type="EMBL" id="KAK6169834.1"/>
    </source>
</evidence>
<dbReference type="SUPFAM" id="SSF52540">
    <property type="entry name" value="P-loop containing nucleoside triphosphate hydrolases"/>
    <property type="match status" value="2"/>
</dbReference>
<dbReference type="SUPFAM" id="SSF48403">
    <property type="entry name" value="Ankyrin repeat"/>
    <property type="match status" value="1"/>
</dbReference>
<evidence type="ECO:0000256" key="1">
    <source>
        <dbReference type="ARBA" id="ARBA00008535"/>
    </source>
</evidence>
<evidence type="ECO:0000256" key="5">
    <source>
        <dbReference type="SAM" id="MobiDB-lite"/>
    </source>
</evidence>
<dbReference type="InterPro" id="IPR006703">
    <property type="entry name" value="G_AIG1"/>
</dbReference>
<dbReference type="Gene3D" id="1.10.533.10">
    <property type="entry name" value="Death Domain, Fas"/>
    <property type="match status" value="1"/>
</dbReference>
<keyword evidence="9" id="KW-1185">Reference proteome</keyword>
<feature type="repeat" description="ANK" evidence="4">
    <location>
        <begin position="901"/>
        <end position="933"/>
    </location>
</feature>
<dbReference type="PROSITE" id="PS50209">
    <property type="entry name" value="CARD"/>
    <property type="match status" value="1"/>
</dbReference>
<comment type="similarity">
    <text evidence="1">Belongs to the TRAFAC class TrmE-Era-EngA-EngB-Septin-like GTPase superfamily. AIG1/Toc34/Toc159-like paraseptin GTPase family. IAN subfamily.</text>
</comment>
<dbReference type="InterPro" id="IPR001315">
    <property type="entry name" value="CARD"/>
</dbReference>
<accession>A0AAN8J751</accession>
<evidence type="ECO:0000256" key="2">
    <source>
        <dbReference type="ARBA" id="ARBA00022741"/>
    </source>
</evidence>
<feature type="repeat" description="ANK" evidence="4">
    <location>
        <begin position="866"/>
        <end position="900"/>
    </location>
</feature>
<comment type="caution">
    <text evidence="8">The sequence shown here is derived from an EMBL/GenBank/DDBJ whole genome shotgun (WGS) entry which is preliminary data.</text>
</comment>
<evidence type="ECO:0000256" key="3">
    <source>
        <dbReference type="ARBA" id="ARBA00023134"/>
    </source>
</evidence>
<dbReference type="InterPro" id="IPR045058">
    <property type="entry name" value="GIMA/IAN/Toc"/>
</dbReference>
<gene>
    <name evidence="8" type="ORF">SNE40_020812</name>
</gene>
<reference evidence="8 9" key="1">
    <citation type="submission" date="2024-01" db="EMBL/GenBank/DDBJ databases">
        <title>The genome of the rayed Mediterranean limpet Patella caerulea (Linnaeus, 1758).</title>
        <authorList>
            <person name="Anh-Thu Weber A."/>
            <person name="Halstead-Nussloch G."/>
        </authorList>
    </citation>
    <scope>NUCLEOTIDE SEQUENCE [LARGE SCALE GENOMIC DNA]</scope>
    <source>
        <strain evidence="8">AATW-2023a</strain>
        <tissue evidence="8">Whole specimen</tissue>
    </source>
</reference>
<evidence type="ECO:0000259" key="6">
    <source>
        <dbReference type="PROSITE" id="PS50209"/>
    </source>
</evidence>
<evidence type="ECO:0000256" key="4">
    <source>
        <dbReference type="PROSITE-ProRule" id="PRU00023"/>
    </source>
</evidence>
<dbReference type="InterPro" id="IPR027417">
    <property type="entry name" value="P-loop_NTPase"/>
</dbReference>
<dbReference type="PROSITE" id="PS50088">
    <property type="entry name" value="ANK_REPEAT"/>
    <property type="match status" value="3"/>
</dbReference>
<dbReference type="InterPro" id="IPR049050">
    <property type="entry name" value="nSTAND3"/>
</dbReference>
<feature type="domain" description="AIG1-type G" evidence="7">
    <location>
        <begin position="93"/>
        <end position="295"/>
    </location>
</feature>
<feature type="domain" description="CARD" evidence="6">
    <location>
        <begin position="1"/>
        <end position="91"/>
    </location>
</feature>
<dbReference type="GO" id="GO:0005525">
    <property type="term" value="F:GTP binding"/>
    <property type="evidence" value="ECO:0007669"/>
    <property type="project" value="UniProtKB-KW"/>
</dbReference>
<evidence type="ECO:0000259" key="7">
    <source>
        <dbReference type="PROSITE" id="PS51720"/>
    </source>
</evidence>
<feature type="compositionally biased region" description="Polar residues" evidence="5">
    <location>
        <begin position="320"/>
        <end position="338"/>
    </location>
</feature>
<dbReference type="PANTHER" id="PTHR10903">
    <property type="entry name" value="GTPASE, IMAP FAMILY MEMBER-RELATED"/>
    <property type="match status" value="1"/>
</dbReference>
<dbReference type="Pfam" id="PF04548">
    <property type="entry name" value="AIG1"/>
    <property type="match status" value="1"/>
</dbReference>
<dbReference type="GO" id="GO:0042981">
    <property type="term" value="P:regulation of apoptotic process"/>
    <property type="evidence" value="ECO:0007669"/>
    <property type="project" value="InterPro"/>
</dbReference>
<dbReference type="Gene3D" id="1.25.40.20">
    <property type="entry name" value="Ankyrin repeat-containing domain"/>
    <property type="match status" value="1"/>
</dbReference>
<dbReference type="SMART" id="SM00248">
    <property type="entry name" value="ANK"/>
    <property type="match status" value="4"/>
</dbReference>
<keyword evidence="2" id="KW-0547">Nucleotide-binding</keyword>
<feature type="repeat" description="ANK" evidence="4">
    <location>
        <begin position="934"/>
        <end position="973"/>
    </location>
</feature>